<dbReference type="SUPFAM" id="SSF51261">
    <property type="entry name" value="Duplicated hybrid motif"/>
    <property type="match status" value="1"/>
</dbReference>
<evidence type="ECO:0000313" key="3">
    <source>
        <dbReference type="Proteomes" id="UP000548867"/>
    </source>
</evidence>
<protein>
    <submittedName>
        <fullName evidence="2">Murein DD-endopeptidase MepM/ murein hydrolase activator NlpD</fullName>
    </submittedName>
</protein>
<gene>
    <name evidence="2" type="ORF">GGR38_002891</name>
</gene>
<keyword evidence="2" id="KW-0378">Hydrolase</keyword>
<dbReference type="Pfam" id="PF01551">
    <property type="entry name" value="Peptidase_M23"/>
    <property type="match status" value="1"/>
</dbReference>
<proteinExistence type="predicted"/>
<sequence>MPRIPTYQPGQVGAVQPATARFRTPDSRGGIGGAIAAGAQQLGQAMGSFAEMQDHINAQNDDTQARKMAVDFAAKANAIKTDFGALMGGNARSGQQAALDGLTQYRDDLVKQAANPRMAALLQERIAPMFADGQQAIFGHALKQSQVERAGVLKNELDLAQSEAAPLFSSPDKLALAVGKVRAAAQSYADFTGAGEGARLVVNEATGSVYSTAVSNALGSGDVEMAKTIFDAHHDEMTFDQRNRTFSVLQKPLLEHQGREDAFASLPASGGAGPSSGGGGFALPVNGKVTSPFGAKRGAETHSGMDIAAPTGSAVHPMAGGVVVDVAQDDRSGLYVRIKHDDGHVSSYAHLGARSVKAGDHVEAGTVIGTIGMTGHTTGPHVHLRVKDAAGNDVDPMALVGGKAGAQKVIGSTDAPRNWDLNAWVTGIRANGAKQGWTEGRIKAAEEQARSIASVDRAALEDQYRDASDKVAEWVGNYQAGHGGKNPAPDAIPSSLLSRMEPGRAASLRGDLARSQRAEFDASVGKAQNDAYLTAQLRMYDEPSAFMRADIGREYLGKVSGSQFASLKLDQARMRQQAGKPQSWDPYADSSKALGWYTSFNGLKLDDAQRATVLQTIKAQADELVKKKGAPPSDSEWFDFARRAARPVGMVGAFGRSEKPVYSVTAGDIDDARKERVRSAFKQTYRREPTDDELAAWYRKEQAGAPLK</sequence>
<reference evidence="2 3" key="1">
    <citation type="submission" date="2020-08" db="EMBL/GenBank/DDBJ databases">
        <title>Genomic Encyclopedia of Type Strains, Phase IV (KMG-IV): sequencing the most valuable type-strain genomes for metagenomic binning, comparative biology and taxonomic classification.</title>
        <authorList>
            <person name="Goeker M."/>
        </authorList>
    </citation>
    <scope>NUCLEOTIDE SEQUENCE [LARGE SCALE GENOMIC DNA]</scope>
    <source>
        <strain evidence="2 3">DSM 27057</strain>
    </source>
</reference>
<dbReference type="RefSeq" id="WP_183626644.1">
    <property type="nucleotide sequence ID" value="NZ_JACIDX010000010.1"/>
</dbReference>
<feature type="domain" description="M23ase beta-sheet core" evidence="1">
    <location>
        <begin position="301"/>
        <end position="396"/>
    </location>
</feature>
<keyword evidence="3" id="KW-1185">Reference proteome</keyword>
<evidence type="ECO:0000313" key="2">
    <source>
        <dbReference type="EMBL" id="MBB3955935.1"/>
    </source>
</evidence>
<evidence type="ECO:0000259" key="1">
    <source>
        <dbReference type="Pfam" id="PF01551"/>
    </source>
</evidence>
<dbReference type="EMBL" id="JACIDX010000010">
    <property type="protein sequence ID" value="MBB3955935.1"/>
    <property type="molecule type" value="Genomic_DNA"/>
</dbReference>
<dbReference type="InterPro" id="IPR011055">
    <property type="entry name" value="Dup_hybrid_motif"/>
</dbReference>
<dbReference type="Gene3D" id="2.70.70.10">
    <property type="entry name" value="Glucose Permease (Domain IIA)"/>
    <property type="match status" value="1"/>
</dbReference>
<dbReference type="InterPro" id="IPR050570">
    <property type="entry name" value="Cell_wall_metabolism_enzyme"/>
</dbReference>
<dbReference type="PANTHER" id="PTHR21666:SF270">
    <property type="entry name" value="MUREIN HYDROLASE ACTIVATOR ENVC"/>
    <property type="match status" value="1"/>
</dbReference>
<dbReference type="PANTHER" id="PTHR21666">
    <property type="entry name" value="PEPTIDASE-RELATED"/>
    <property type="match status" value="1"/>
</dbReference>
<dbReference type="GO" id="GO:0004222">
    <property type="term" value="F:metalloendopeptidase activity"/>
    <property type="evidence" value="ECO:0007669"/>
    <property type="project" value="TreeGrafter"/>
</dbReference>
<dbReference type="CDD" id="cd12797">
    <property type="entry name" value="M23_peptidase"/>
    <property type="match status" value="1"/>
</dbReference>
<comment type="caution">
    <text evidence="2">The sequence shown here is derived from an EMBL/GenBank/DDBJ whole genome shotgun (WGS) entry which is preliminary data.</text>
</comment>
<name>A0A7W6CI80_9SPHN</name>
<dbReference type="Proteomes" id="UP000548867">
    <property type="component" value="Unassembled WGS sequence"/>
</dbReference>
<accession>A0A7W6CI80</accession>
<dbReference type="AlphaFoldDB" id="A0A7W6CI80"/>
<dbReference type="InterPro" id="IPR016047">
    <property type="entry name" value="M23ase_b-sheet_dom"/>
</dbReference>
<organism evidence="2 3">
    <name type="scientific">Novosphingobium sediminicola</name>
    <dbReference type="NCBI Taxonomy" id="563162"/>
    <lineage>
        <taxon>Bacteria</taxon>
        <taxon>Pseudomonadati</taxon>
        <taxon>Pseudomonadota</taxon>
        <taxon>Alphaproteobacteria</taxon>
        <taxon>Sphingomonadales</taxon>
        <taxon>Sphingomonadaceae</taxon>
        <taxon>Novosphingobium</taxon>
    </lineage>
</organism>